<dbReference type="Proteomes" id="UP000248731">
    <property type="component" value="Chromosome 1"/>
</dbReference>
<gene>
    <name evidence="1" type="ORF">NCTC7307_04456</name>
</gene>
<dbReference type="AlphaFoldDB" id="A0A2X4TL25"/>
<keyword evidence="2" id="KW-1185">Reference proteome</keyword>
<proteinExistence type="predicted"/>
<sequence length="537" mass="62163">MSGSKNAVERKLAELESLWLEASDDENIRIFIWRTPADSDRLIHVFFALQEERQNGFTTPDLFIRFNTPFETRYGYSHELEEEFIERVNVTEFPESRWQSTRLRPCYRTDTLYRLLSDFAHYHQDYLRYLAVLLTPASVSNADSNQRFINELSQHIVTEASRFRLLLVDTHENPDWQWLLERFPENTRLLTPDISEDELMRQTLNETPTSDGTAMLRFRQRMTDTFISLKKGAAAQTEQLAQKALELARQQGWGEQQVIMLSMAAGGWLQEKHAQNAIKNYRLAVQTSADLPPESRHSLITQNLMGEGNAWFMDKNHKQASDAYYRSAQEALNIPSLLLAMEGYRMAGFSLMSVTPPPAEIAQHYYAALKTGLSMNNEERTQSGFMQIFRDLLNWLSPEATSRSDDFSKRYLKGQAELIQQAEEAVNQAGHSDITATVVQHDNELTKKMEVLFQNILLERESMLSQEKPIYQQVLRLARQYSHAFWTPGIEITHPLNKPVETWSFKPPLVMLKTMLLEEGIYSLFVNVVSDKQRMKS</sequence>
<dbReference type="EMBL" id="LS483466">
    <property type="protein sequence ID" value="SQI27079.1"/>
    <property type="molecule type" value="Genomic_DNA"/>
</dbReference>
<name>A0A2X4TL25_SALER</name>
<reference evidence="1 2" key="1">
    <citation type="submission" date="2018-06" db="EMBL/GenBank/DDBJ databases">
        <authorList>
            <consortium name="Pathogen Informatics"/>
            <person name="Doyle S."/>
        </authorList>
    </citation>
    <scope>NUCLEOTIDE SEQUENCE [LARGE SCALE GENOMIC DNA]</scope>
    <source>
        <strain evidence="1 2">NCTC7307</strain>
    </source>
</reference>
<evidence type="ECO:0000313" key="2">
    <source>
        <dbReference type="Proteomes" id="UP000248731"/>
    </source>
</evidence>
<organism evidence="1 2">
    <name type="scientific">Salmonella enterica subsp. arizonae</name>
    <dbReference type="NCBI Taxonomy" id="59203"/>
    <lineage>
        <taxon>Bacteria</taxon>
        <taxon>Pseudomonadati</taxon>
        <taxon>Pseudomonadota</taxon>
        <taxon>Gammaproteobacteria</taxon>
        <taxon>Enterobacterales</taxon>
        <taxon>Enterobacteriaceae</taxon>
        <taxon>Salmonella</taxon>
    </lineage>
</organism>
<accession>A0A2X4TL25</accession>
<protein>
    <submittedName>
        <fullName evidence="1">Uncharacterized protein</fullName>
    </submittedName>
</protein>
<evidence type="ECO:0000313" key="1">
    <source>
        <dbReference type="EMBL" id="SQI27079.1"/>
    </source>
</evidence>